<sequence>MLRSTSAEIYGNNDILNAADSYKKKMHPIYHLYDPKLQTAKALSIQ</sequence>
<dbReference type="RefSeq" id="WP_241311353.1">
    <property type="nucleotide sequence ID" value="NZ_JAKYXE010000002.1"/>
</dbReference>
<gene>
    <name evidence="1" type="ORF">V2E39_23225</name>
</gene>
<evidence type="ECO:0000313" key="1">
    <source>
        <dbReference type="EMBL" id="MEE6130330.1"/>
    </source>
</evidence>
<keyword evidence="2" id="KW-1185">Reference proteome</keyword>
<dbReference type="Proteomes" id="UP001350005">
    <property type="component" value="Unassembled WGS sequence"/>
</dbReference>
<evidence type="ECO:0000313" key="2">
    <source>
        <dbReference type="Proteomes" id="UP001350005"/>
    </source>
</evidence>
<dbReference type="EMBL" id="JAZGJU010000090">
    <property type="protein sequence ID" value="MEE6130330.1"/>
    <property type="molecule type" value="Genomic_DNA"/>
</dbReference>
<accession>A0ABU7R699</accession>
<proteinExistence type="predicted"/>
<organism evidence="1 2">
    <name type="scientific">Chryseobacterium arthrosphaerae</name>
    <dbReference type="NCBI Taxonomy" id="651561"/>
    <lineage>
        <taxon>Bacteria</taxon>
        <taxon>Pseudomonadati</taxon>
        <taxon>Bacteroidota</taxon>
        <taxon>Flavobacteriia</taxon>
        <taxon>Flavobacteriales</taxon>
        <taxon>Weeksellaceae</taxon>
        <taxon>Chryseobacterium group</taxon>
        <taxon>Chryseobacterium</taxon>
    </lineage>
</organism>
<name>A0ABU7R699_9FLAO</name>
<protein>
    <submittedName>
        <fullName evidence="1">Uncharacterized protein</fullName>
    </submittedName>
</protein>
<comment type="caution">
    <text evidence="1">The sequence shown here is derived from an EMBL/GenBank/DDBJ whole genome shotgun (WGS) entry which is preliminary data.</text>
</comment>
<reference evidence="1 2" key="1">
    <citation type="submission" date="2024-01" db="EMBL/GenBank/DDBJ databases">
        <title>Whole genome of Chryseobacterium arthrosphaerae NNCa 2741.</title>
        <authorList>
            <person name="Boriskina E.V."/>
            <person name="Gordinskaya N.A."/>
            <person name="Kropotov V.S."/>
            <person name="Alekseeva A.E."/>
            <person name="Makhova M.A."/>
            <person name="Kryazhev D.V."/>
            <person name="Shkurkina I.S."/>
        </authorList>
    </citation>
    <scope>NUCLEOTIDE SEQUENCE [LARGE SCALE GENOMIC DNA]</scope>
    <source>
        <strain evidence="1 2">NNCa 2741</strain>
    </source>
</reference>